<protein>
    <submittedName>
        <fullName evidence="6">TetR/AcrR family transcriptional regulator</fullName>
    </submittedName>
</protein>
<dbReference type="PANTHER" id="PTHR30055">
    <property type="entry name" value="HTH-TYPE TRANSCRIPTIONAL REGULATOR RUTR"/>
    <property type="match status" value="1"/>
</dbReference>
<dbReference type="Pfam" id="PF00440">
    <property type="entry name" value="TetR_N"/>
    <property type="match status" value="1"/>
</dbReference>
<dbReference type="Proteomes" id="UP001500620">
    <property type="component" value="Unassembled WGS sequence"/>
</dbReference>
<dbReference type="InterPro" id="IPR011075">
    <property type="entry name" value="TetR_C"/>
</dbReference>
<evidence type="ECO:0000256" key="1">
    <source>
        <dbReference type="ARBA" id="ARBA00023015"/>
    </source>
</evidence>
<evidence type="ECO:0000256" key="4">
    <source>
        <dbReference type="PROSITE-ProRule" id="PRU00335"/>
    </source>
</evidence>
<dbReference type="PANTHER" id="PTHR30055:SF225">
    <property type="entry name" value="TRANSCRIPTIONAL REGULATORY PROTEIN-RELATED"/>
    <property type="match status" value="1"/>
</dbReference>
<dbReference type="EMBL" id="BAABAT010000018">
    <property type="protein sequence ID" value="GAA4254323.1"/>
    <property type="molecule type" value="Genomic_DNA"/>
</dbReference>
<evidence type="ECO:0000256" key="2">
    <source>
        <dbReference type="ARBA" id="ARBA00023125"/>
    </source>
</evidence>
<dbReference type="PROSITE" id="PS50977">
    <property type="entry name" value="HTH_TETR_2"/>
    <property type="match status" value="1"/>
</dbReference>
<evidence type="ECO:0000313" key="7">
    <source>
        <dbReference type="Proteomes" id="UP001500620"/>
    </source>
</evidence>
<feature type="domain" description="HTH tetR-type" evidence="5">
    <location>
        <begin position="12"/>
        <end position="72"/>
    </location>
</feature>
<dbReference type="InterPro" id="IPR050109">
    <property type="entry name" value="HTH-type_TetR-like_transc_reg"/>
</dbReference>
<keyword evidence="2 4" id="KW-0238">DNA-binding</keyword>
<dbReference type="Pfam" id="PF16859">
    <property type="entry name" value="TetR_C_11"/>
    <property type="match status" value="1"/>
</dbReference>
<reference evidence="7" key="1">
    <citation type="journal article" date="2019" name="Int. J. Syst. Evol. Microbiol.">
        <title>The Global Catalogue of Microorganisms (GCM) 10K type strain sequencing project: providing services to taxonomists for standard genome sequencing and annotation.</title>
        <authorList>
            <consortium name="The Broad Institute Genomics Platform"/>
            <consortium name="The Broad Institute Genome Sequencing Center for Infectious Disease"/>
            <person name="Wu L."/>
            <person name="Ma J."/>
        </authorList>
    </citation>
    <scope>NUCLEOTIDE SEQUENCE [LARGE SCALE GENOMIC DNA]</scope>
    <source>
        <strain evidence="7">JCM 17441</strain>
    </source>
</reference>
<sequence>MTSDVQTRRRGEALQQAIFEAVFEQLGKVGYGRLTMEGVAAAARTGKAALYRRWPDKNALIVDALRAAMPSTADVPSSGELRADILALLMRMRDALESSYGATFQVLKAEPGPGASLVHAAVRDRVFAPYRRLVADALRAGVERGEVRPEVTATEESTVLAANVGPAMLIHRHFLEGPDLPDDFVIAVVDGVVLPMLRPR</sequence>
<accession>A0ABP8DF16</accession>
<dbReference type="Gene3D" id="1.10.10.60">
    <property type="entry name" value="Homeodomain-like"/>
    <property type="match status" value="1"/>
</dbReference>
<dbReference type="InterPro" id="IPR036271">
    <property type="entry name" value="Tet_transcr_reg_TetR-rel_C_sf"/>
</dbReference>
<dbReference type="InterPro" id="IPR001647">
    <property type="entry name" value="HTH_TetR"/>
</dbReference>
<dbReference type="Gene3D" id="1.10.357.10">
    <property type="entry name" value="Tetracycline Repressor, domain 2"/>
    <property type="match status" value="1"/>
</dbReference>
<evidence type="ECO:0000256" key="3">
    <source>
        <dbReference type="ARBA" id="ARBA00023163"/>
    </source>
</evidence>
<gene>
    <name evidence="6" type="ORF">GCM10022255_058590</name>
</gene>
<keyword evidence="1" id="KW-0805">Transcription regulation</keyword>
<proteinExistence type="predicted"/>
<evidence type="ECO:0000259" key="5">
    <source>
        <dbReference type="PROSITE" id="PS50977"/>
    </source>
</evidence>
<keyword evidence="7" id="KW-1185">Reference proteome</keyword>
<organism evidence="6 7">
    <name type="scientific">Dactylosporangium darangshiense</name>
    <dbReference type="NCBI Taxonomy" id="579108"/>
    <lineage>
        <taxon>Bacteria</taxon>
        <taxon>Bacillati</taxon>
        <taxon>Actinomycetota</taxon>
        <taxon>Actinomycetes</taxon>
        <taxon>Micromonosporales</taxon>
        <taxon>Micromonosporaceae</taxon>
        <taxon>Dactylosporangium</taxon>
    </lineage>
</organism>
<dbReference type="SUPFAM" id="SSF48498">
    <property type="entry name" value="Tetracyclin repressor-like, C-terminal domain"/>
    <property type="match status" value="1"/>
</dbReference>
<comment type="caution">
    <text evidence="6">The sequence shown here is derived from an EMBL/GenBank/DDBJ whole genome shotgun (WGS) entry which is preliminary data.</text>
</comment>
<evidence type="ECO:0000313" key="6">
    <source>
        <dbReference type="EMBL" id="GAA4254323.1"/>
    </source>
</evidence>
<dbReference type="SUPFAM" id="SSF46689">
    <property type="entry name" value="Homeodomain-like"/>
    <property type="match status" value="1"/>
</dbReference>
<name>A0ABP8DF16_9ACTN</name>
<dbReference type="RefSeq" id="WP_345131371.1">
    <property type="nucleotide sequence ID" value="NZ_BAABAT010000018.1"/>
</dbReference>
<dbReference type="InterPro" id="IPR009057">
    <property type="entry name" value="Homeodomain-like_sf"/>
</dbReference>
<keyword evidence="3" id="KW-0804">Transcription</keyword>
<feature type="DNA-binding region" description="H-T-H motif" evidence="4">
    <location>
        <begin position="35"/>
        <end position="54"/>
    </location>
</feature>